<dbReference type="Pfam" id="PF00155">
    <property type="entry name" value="Aminotran_1_2"/>
    <property type="match status" value="1"/>
</dbReference>
<evidence type="ECO:0000313" key="7">
    <source>
        <dbReference type="EMBL" id="MCA2018287.1"/>
    </source>
</evidence>
<reference evidence="8" key="1">
    <citation type="submission" date="2023-07" db="EMBL/GenBank/DDBJ databases">
        <title>Molecular identification of indigenous halophilic bacteria isolated from red sea cost, biodegradation of synthetic dyes and assessment of degraded metabolite toxicity.</title>
        <authorList>
            <person name="Chaieb K."/>
            <person name="Altayb H.N."/>
        </authorList>
    </citation>
    <scope>NUCLEOTIDE SEQUENCE [LARGE SCALE GENOMIC DNA]</scope>
    <source>
        <strain evidence="8">K20</strain>
    </source>
</reference>
<sequence>MANFHLNQETDLDQLACFDQVTERRGSGSYKWDSIEQADALPMWVADMDFPTAPAIIEALTRRVQHGIFGYAKVPDVYYQHLMGWFECRYDFAIERDWVLYTSGVVPAISAVIKALTLPGNGVIVQTPVYNCFFSSIRNMGCQVIENTLINREGYYEIDFDDLEKKAQNPNNTVLLLCNPHNPVGRVWTEAELRKIGEICFANGVKVISDEIHCDLVFPEHHHQPFAALGSDYLSNSVTCHAPSKSFNIAGLQIANIIVPNQALRLRVDKALNIHEVCDVNPFGIEALIAAYGESEAWLDALVSYLYGNYQFVAEFLQQEIPALKLTKQEATYLAWIDCRALGLPAEKLVTILAQQAKLILSPGTLFGEAGEGFLRLNMACPRSVLEEGLHRLKIGIMACGQTE</sequence>
<name>A0ABS7YRG6_9VIBR</name>
<evidence type="ECO:0000259" key="6">
    <source>
        <dbReference type="Pfam" id="PF00155"/>
    </source>
</evidence>
<gene>
    <name evidence="7" type="ORF">LDJ79_19365</name>
</gene>
<evidence type="ECO:0000256" key="1">
    <source>
        <dbReference type="ARBA" id="ARBA00001933"/>
    </source>
</evidence>
<dbReference type="InterPro" id="IPR015421">
    <property type="entry name" value="PyrdxlP-dep_Trfase_major"/>
</dbReference>
<dbReference type="InterPro" id="IPR051798">
    <property type="entry name" value="Class-II_PLP-Dep_Aminotrans"/>
</dbReference>
<dbReference type="PANTHER" id="PTHR43525">
    <property type="entry name" value="PROTEIN MALY"/>
    <property type="match status" value="1"/>
</dbReference>
<evidence type="ECO:0000256" key="5">
    <source>
        <dbReference type="ARBA" id="ARBA00037974"/>
    </source>
</evidence>
<protein>
    <recommendedName>
        <fullName evidence="2">cysteine-S-conjugate beta-lyase</fullName>
        <ecNumber evidence="2">4.4.1.13</ecNumber>
    </recommendedName>
</protein>
<dbReference type="Gene3D" id="3.90.1150.10">
    <property type="entry name" value="Aspartate Aminotransferase, domain 1"/>
    <property type="match status" value="1"/>
</dbReference>
<dbReference type="EMBL" id="JAIWIU010000161">
    <property type="protein sequence ID" value="MCA2018287.1"/>
    <property type="molecule type" value="Genomic_DNA"/>
</dbReference>
<evidence type="ECO:0000313" key="8">
    <source>
        <dbReference type="Proteomes" id="UP001199044"/>
    </source>
</evidence>
<dbReference type="InterPro" id="IPR004839">
    <property type="entry name" value="Aminotransferase_I/II_large"/>
</dbReference>
<keyword evidence="8" id="KW-1185">Reference proteome</keyword>
<dbReference type="RefSeq" id="WP_225251761.1">
    <property type="nucleotide sequence ID" value="NZ_JAIWIU010000161.1"/>
</dbReference>
<keyword evidence="7" id="KW-0808">Transferase</keyword>
<comment type="cofactor">
    <cofactor evidence="1">
        <name>pyridoxal 5'-phosphate</name>
        <dbReference type="ChEBI" id="CHEBI:597326"/>
    </cofactor>
</comment>
<dbReference type="Proteomes" id="UP001199044">
    <property type="component" value="Unassembled WGS sequence"/>
</dbReference>
<keyword evidence="7" id="KW-0032">Aminotransferase</keyword>
<dbReference type="NCBIfam" id="TIGR04350">
    <property type="entry name" value="C_S_lyase_PatB"/>
    <property type="match status" value="1"/>
</dbReference>
<dbReference type="CDD" id="cd00609">
    <property type="entry name" value="AAT_like"/>
    <property type="match status" value="1"/>
</dbReference>
<dbReference type="SUPFAM" id="SSF53383">
    <property type="entry name" value="PLP-dependent transferases"/>
    <property type="match status" value="1"/>
</dbReference>
<keyword evidence="4" id="KW-0456">Lyase</keyword>
<dbReference type="EC" id="4.4.1.13" evidence="2"/>
<organism evidence="7 8">
    <name type="scientific">Vibrio tritonius</name>
    <dbReference type="NCBI Taxonomy" id="1435069"/>
    <lineage>
        <taxon>Bacteria</taxon>
        <taxon>Pseudomonadati</taxon>
        <taxon>Pseudomonadota</taxon>
        <taxon>Gammaproteobacteria</taxon>
        <taxon>Vibrionales</taxon>
        <taxon>Vibrionaceae</taxon>
        <taxon>Vibrio</taxon>
    </lineage>
</organism>
<dbReference type="Gene3D" id="3.40.640.10">
    <property type="entry name" value="Type I PLP-dependent aspartate aminotransferase-like (Major domain)"/>
    <property type="match status" value="1"/>
</dbReference>
<comment type="caution">
    <text evidence="7">The sequence shown here is derived from an EMBL/GenBank/DDBJ whole genome shotgun (WGS) entry which is preliminary data.</text>
</comment>
<dbReference type="InterPro" id="IPR015422">
    <property type="entry name" value="PyrdxlP-dep_Trfase_small"/>
</dbReference>
<comment type="similarity">
    <text evidence="5">Belongs to the class-II pyridoxal-phosphate-dependent aminotransferase family. MalY/PatB cystathionine beta-lyase subfamily.</text>
</comment>
<dbReference type="InterPro" id="IPR015424">
    <property type="entry name" value="PyrdxlP-dep_Trfase"/>
</dbReference>
<evidence type="ECO:0000256" key="4">
    <source>
        <dbReference type="ARBA" id="ARBA00023239"/>
    </source>
</evidence>
<dbReference type="GO" id="GO:0008483">
    <property type="term" value="F:transaminase activity"/>
    <property type="evidence" value="ECO:0007669"/>
    <property type="project" value="UniProtKB-KW"/>
</dbReference>
<keyword evidence="3" id="KW-0663">Pyridoxal phosphate</keyword>
<feature type="domain" description="Aminotransferase class I/classII large" evidence="6">
    <location>
        <begin position="47"/>
        <end position="393"/>
    </location>
</feature>
<accession>A0ABS7YRG6</accession>
<dbReference type="PANTHER" id="PTHR43525:SF1">
    <property type="entry name" value="PROTEIN MALY"/>
    <property type="match status" value="1"/>
</dbReference>
<dbReference type="InterPro" id="IPR027619">
    <property type="entry name" value="C-S_lyase_PatB-like"/>
</dbReference>
<evidence type="ECO:0000256" key="3">
    <source>
        <dbReference type="ARBA" id="ARBA00022898"/>
    </source>
</evidence>
<evidence type="ECO:0000256" key="2">
    <source>
        <dbReference type="ARBA" id="ARBA00012224"/>
    </source>
</evidence>
<proteinExistence type="inferred from homology"/>